<evidence type="ECO:0000256" key="1">
    <source>
        <dbReference type="SAM" id="MobiDB-lite"/>
    </source>
</evidence>
<reference evidence="2 3" key="1">
    <citation type="journal article" date="2015" name="Proc. Natl. Acad. Sci. U.S.A.">
        <title>The resurrection genome of Boea hygrometrica: A blueprint for survival of dehydration.</title>
        <authorList>
            <person name="Xiao L."/>
            <person name="Yang G."/>
            <person name="Zhang L."/>
            <person name="Yang X."/>
            <person name="Zhao S."/>
            <person name="Ji Z."/>
            <person name="Zhou Q."/>
            <person name="Hu M."/>
            <person name="Wang Y."/>
            <person name="Chen M."/>
            <person name="Xu Y."/>
            <person name="Jin H."/>
            <person name="Xiao X."/>
            <person name="Hu G."/>
            <person name="Bao F."/>
            <person name="Hu Y."/>
            <person name="Wan P."/>
            <person name="Li L."/>
            <person name="Deng X."/>
            <person name="Kuang T."/>
            <person name="Xiang C."/>
            <person name="Zhu J.K."/>
            <person name="Oliver M.J."/>
            <person name="He Y."/>
        </authorList>
    </citation>
    <scope>NUCLEOTIDE SEQUENCE [LARGE SCALE GENOMIC DNA]</scope>
    <source>
        <strain evidence="3">cv. XS01</strain>
    </source>
</reference>
<keyword evidence="3" id="KW-1185">Reference proteome</keyword>
<evidence type="ECO:0000313" key="2">
    <source>
        <dbReference type="EMBL" id="KZV53569.1"/>
    </source>
</evidence>
<dbReference type="EMBL" id="KQ990177">
    <property type="protein sequence ID" value="KZV53569.1"/>
    <property type="molecule type" value="Genomic_DNA"/>
</dbReference>
<dbReference type="Proteomes" id="UP000250235">
    <property type="component" value="Unassembled WGS sequence"/>
</dbReference>
<feature type="compositionally biased region" description="Polar residues" evidence="1">
    <location>
        <begin position="100"/>
        <end position="109"/>
    </location>
</feature>
<sequence length="152" mass="17818">MVKDKPAWIEEDKIMDVSEAGYLREMGLLWKMKMKMEMRRICENFDEIEVNLEEEEENTRAGCTRSVSIGPSWINTETDQIGRELHAIIEMSKLEHWKTSSEPSNVQEQTRARKNRTGAAVNKSRRSADQLQSSLEKKRISAQEQFREEQNR</sequence>
<gene>
    <name evidence="2" type="ORF">F511_27293</name>
</gene>
<feature type="region of interest" description="Disordered" evidence="1">
    <location>
        <begin position="96"/>
        <end position="152"/>
    </location>
</feature>
<accession>A0A2Z7D5D4</accession>
<evidence type="ECO:0000313" key="3">
    <source>
        <dbReference type="Proteomes" id="UP000250235"/>
    </source>
</evidence>
<dbReference type="AlphaFoldDB" id="A0A2Z7D5D4"/>
<name>A0A2Z7D5D4_9LAMI</name>
<feature type="compositionally biased region" description="Basic and acidic residues" evidence="1">
    <location>
        <begin position="135"/>
        <end position="152"/>
    </location>
</feature>
<organism evidence="2 3">
    <name type="scientific">Dorcoceras hygrometricum</name>
    <dbReference type="NCBI Taxonomy" id="472368"/>
    <lineage>
        <taxon>Eukaryota</taxon>
        <taxon>Viridiplantae</taxon>
        <taxon>Streptophyta</taxon>
        <taxon>Embryophyta</taxon>
        <taxon>Tracheophyta</taxon>
        <taxon>Spermatophyta</taxon>
        <taxon>Magnoliopsida</taxon>
        <taxon>eudicotyledons</taxon>
        <taxon>Gunneridae</taxon>
        <taxon>Pentapetalae</taxon>
        <taxon>asterids</taxon>
        <taxon>lamiids</taxon>
        <taxon>Lamiales</taxon>
        <taxon>Gesneriaceae</taxon>
        <taxon>Didymocarpoideae</taxon>
        <taxon>Trichosporeae</taxon>
        <taxon>Loxocarpinae</taxon>
        <taxon>Dorcoceras</taxon>
    </lineage>
</organism>
<protein>
    <submittedName>
        <fullName evidence="2">Uncharacterized protein</fullName>
    </submittedName>
</protein>
<proteinExistence type="predicted"/>